<name>A0A6A6HQ76_VIRVR</name>
<evidence type="ECO:0000256" key="3">
    <source>
        <dbReference type="ARBA" id="ARBA00022723"/>
    </source>
</evidence>
<evidence type="ECO:0000256" key="2">
    <source>
        <dbReference type="ARBA" id="ARBA00005830"/>
    </source>
</evidence>
<dbReference type="GO" id="GO:0046872">
    <property type="term" value="F:metal ion binding"/>
    <property type="evidence" value="ECO:0007669"/>
    <property type="project" value="UniProtKB-KW"/>
</dbReference>
<keyword evidence="5" id="KW-0223">Dioxygenase</keyword>
<evidence type="ECO:0000256" key="1">
    <source>
        <dbReference type="ARBA" id="ARBA00001962"/>
    </source>
</evidence>
<dbReference type="EMBL" id="ML991771">
    <property type="protein sequence ID" value="KAF2240167.1"/>
    <property type="molecule type" value="Genomic_DNA"/>
</dbReference>
<evidence type="ECO:0000256" key="4">
    <source>
        <dbReference type="ARBA" id="ARBA00023004"/>
    </source>
</evidence>
<dbReference type="SUPFAM" id="SSF51197">
    <property type="entry name" value="Clavaminate synthase-like"/>
    <property type="match status" value="1"/>
</dbReference>
<dbReference type="Proteomes" id="UP000800092">
    <property type="component" value="Unassembled WGS sequence"/>
</dbReference>
<evidence type="ECO:0000313" key="5">
    <source>
        <dbReference type="EMBL" id="KAF2240167.1"/>
    </source>
</evidence>
<reference evidence="5" key="1">
    <citation type="journal article" date="2020" name="Stud. Mycol.">
        <title>101 Dothideomycetes genomes: a test case for predicting lifestyles and emergence of pathogens.</title>
        <authorList>
            <person name="Haridas S."/>
            <person name="Albert R."/>
            <person name="Binder M."/>
            <person name="Bloem J."/>
            <person name="Labutti K."/>
            <person name="Salamov A."/>
            <person name="Andreopoulos B."/>
            <person name="Baker S."/>
            <person name="Barry K."/>
            <person name="Bills G."/>
            <person name="Bluhm B."/>
            <person name="Cannon C."/>
            <person name="Castanera R."/>
            <person name="Culley D."/>
            <person name="Daum C."/>
            <person name="Ezra D."/>
            <person name="Gonzalez J."/>
            <person name="Henrissat B."/>
            <person name="Kuo A."/>
            <person name="Liang C."/>
            <person name="Lipzen A."/>
            <person name="Lutzoni F."/>
            <person name="Magnuson J."/>
            <person name="Mondo S."/>
            <person name="Nolan M."/>
            <person name="Ohm R."/>
            <person name="Pangilinan J."/>
            <person name="Park H.-J."/>
            <person name="Ramirez L."/>
            <person name="Alfaro M."/>
            <person name="Sun H."/>
            <person name="Tritt A."/>
            <person name="Yoshinaga Y."/>
            <person name="Zwiers L.-H."/>
            <person name="Turgeon B."/>
            <person name="Goodwin S."/>
            <person name="Spatafora J."/>
            <person name="Crous P."/>
            <person name="Grigoriev I."/>
        </authorList>
    </citation>
    <scope>NUCLEOTIDE SEQUENCE</scope>
    <source>
        <strain evidence="5">Tuck. ex Michener</strain>
    </source>
</reference>
<dbReference type="PANTHER" id="PTHR20883:SF15">
    <property type="entry name" value="PHYTANOYL-COA DIOXYGENASE DOMAIN-CONTAINING PROTEIN 1"/>
    <property type="match status" value="1"/>
</dbReference>
<organism evidence="5 6">
    <name type="scientific">Viridothelium virens</name>
    <name type="common">Speckled blister lichen</name>
    <name type="synonym">Trypethelium virens</name>
    <dbReference type="NCBI Taxonomy" id="1048519"/>
    <lineage>
        <taxon>Eukaryota</taxon>
        <taxon>Fungi</taxon>
        <taxon>Dikarya</taxon>
        <taxon>Ascomycota</taxon>
        <taxon>Pezizomycotina</taxon>
        <taxon>Dothideomycetes</taxon>
        <taxon>Dothideomycetes incertae sedis</taxon>
        <taxon>Trypetheliales</taxon>
        <taxon>Trypetheliaceae</taxon>
        <taxon>Viridothelium</taxon>
    </lineage>
</organism>
<gene>
    <name evidence="5" type="ORF">EV356DRAFT_528001</name>
</gene>
<dbReference type="Gene3D" id="2.60.120.620">
    <property type="entry name" value="q2cbj1_9rhob like domain"/>
    <property type="match status" value="1"/>
</dbReference>
<keyword evidence="5" id="KW-0560">Oxidoreductase</keyword>
<keyword evidence="3" id="KW-0479">Metal-binding</keyword>
<dbReference type="InterPro" id="IPR008775">
    <property type="entry name" value="Phytyl_CoA_dOase-like"/>
</dbReference>
<protein>
    <submittedName>
        <fullName evidence="5">Phytanoyl-CoA dioxygenase</fullName>
    </submittedName>
</protein>
<comment type="cofactor">
    <cofactor evidence="1">
        <name>Fe cation</name>
        <dbReference type="ChEBI" id="CHEBI:24875"/>
    </cofactor>
</comment>
<dbReference type="OrthoDB" id="445007at2759"/>
<dbReference type="AlphaFoldDB" id="A0A6A6HQ76"/>
<accession>A0A6A6HQ76</accession>
<proteinExistence type="inferred from homology"/>
<dbReference type="PANTHER" id="PTHR20883">
    <property type="entry name" value="PHYTANOYL-COA DIOXYGENASE DOMAIN CONTAINING 1"/>
    <property type="match status" value="1"/>
</dbReference>
<keyword evidence="4" id="KW-0408">Iron</keyword>
<comment type="similarity">
    <text evidence="2">Belongs to the PhyH family.</text>
</comment>
<sequence length="296" mass="33039">MAHFEFPHSTSRRAVLPSDPVPRANVEHVLDHGYVIIQDAFTKNEAEEAKAEIRRLSEGSAALKGRNPFEGLDTTRIYSLLNKTRVFDKFCLLPQVLALNDFFLDPGYMISVLHSIQINPGEKAQALHHDDGYCGLRRPRPPLSSGIIFAFDDFTEKNGATRVIPGSHKWDSDRLPKDEIATPMVCPAGSVVYLSGTVWHSGGANHSHRPRLSGTVQYCQPWIRPIETQLLSVDPRRLPEIPERIVSMMGYSTHAPFIGYVDGLSPIKASQRMVRWLQSPLNPHPPAFATQSSSKL</sequence>
<evidence type="ECO:0000313" key="6">
    <source>
        <dbReference type="Proteomes" id="UP000800092"/>
    </source>
</evidence>
<dbReference type="GO" id="GO:0051213">
    <property type="term" value="F:dioxygenase activity"/>
    <property type="evidence" value="ECO:0007669"/>
    <property type="project" value="UniProtKB-KW"/>
</dbReference>
<keyword evidence="6" id="KW-1185">Reference proteome</keyword>
<dbReference type="Pfam" id="PF05721">
    <property type="entry name" value="PhyH"/>
    <property type="match status" value="1"/>
</dbReference>